<dbReference type="OrthoDB" id="7017559at2"/>
<gene>
    <name evidence="2" type="ORF">SAMN05216221_0182</name>
</gene>
<accession>A0A1H1LJH4</accession>
<keyword evidence="3" id="KW-1185">Reference proteome</keyword>
<protein>
    <submittedName>
        <fullName evidence="2">Uncharacterized protein</fullName>
    </submittedName>
</protein>
<evidence type="ECO:0000256" key="1">
    <source>
        <dbReference type="SAM" id="SignalP"/>
    </source>
</evidence>
<evidence type="ECO:0000313" key="3">
    <source>
        <dbReference type="Proteomes" id="UP000243359"/>
    </source>
</evidence>
<proteinExistence type="predicted"/>
<reference evidence="3" key="1">
    <citation type="submission" date="2016-10" db="EMBL/GenBank/DDBJ databases">
        <authorList>
            <person name="Varghese N."/>
            <person name="Submissions S."/>
        </authorList>
    </citation>
    <scope>NUCLEOTIDE SEQUENCE [LARGE SCALE GENOMIC DNA]</scope>
    <source>
        <strain evidence="3">KCTC 32247</strain>
    </source>
</reference>
<dbReference type="AlphaFoldDB" id="A0A1H1LJH4"/>
<dbReference type="Proteomes" id="UP000243359">
    <property type="component" value="Chromosome I"/>
</dbReference>
<name>A0A1H1LJH4_9PSED</name>
<feature type="signal peptide" evidence="1">
    <location>
        <begin position="1"/>
        <end position="21"/>
    </location>
</feature>
<dbReference type="STRING" id="1392877.SAMN05216221_0182"/>
<organism evidence="2 3">
    <name type="scientific">Pseudomonas oryzae</name>
    <dbReference type="NCBI Taxonomy" id="1392877"/>
    <lineage>
        <taxon>Bacteria</taxon>
        <taxon>Pseudomonadati</taxon>
        <taxon>Pseudomonadota</taxon>
        <taxon>Gammaproteobacteria</taxon>
        <taxon>Pseudomonadales</taxon>
        <taxon>Pseudomonadaceae</taxon>
        <taxon>Pseudomonas</taxon>
    </lineage>
</organism>
<evidence type="ECO:0000313" key="2">
    <source>
        <dbReference type="EMBL" id="SDR74472.1"/>
    </source>
</evidence>
<dbReference type="RefSeq" id="WP_090347179.1">
    <property type="nucleotide sequence ID" value="NZ_LT629751.1"/>
</dbReference>
<sequence>MSTSIARSLFLAAACSVLGLAASNWWEPGLTVVHSRAADYQPLERIAAHGLQARQAGDPQGLLMLFGLVQGMRS</sequence>
<keyword evidence="1" id="KW-0732">Signal</keyword>
<feature type="chain" id="PRO_5009253487" evidence="1">
    <location>
        <begin position="22"/>
        <end position="74"/>
    </location>
</feature>
<dbReference type="EMBL" id="LT629751">
    <property type="protein sequence ID" value="SDR74472.1"/>
    <property type="molecule type" value="Genomic_DNA"/>
</dbReference>